<reference evidence="2" key="1">
    <citation type="submission" date="2022-08" db="EMBL/GenBank/DDBJ databases">
        <authorList>
            <consortium name="DOE Joint Genome Institute"/>
            <person name="Min B."/>
            <person name="Riley R."/>
            <person name="Sierra-Patev S."/>
            <person name="Naranjo-Ortiz M."/>
            <person name="Looney B."/>
            <person name="Konkel Z."/>
            <person name="Slot J.C."/>
            <person name="Sakamoto Y."/>
            <person name="Steenwyk J.L."/>
            <person name="Rokas A."/>
            <person name="Carro J."/>
            <person name="Camarero S."/>
            <person name="Ferreira P."/>
            <person name="Molpeceres G."/>
            <person name="Ruiz-Duenas F.J."/>
            <person name="Serrano A."/>
            <person name="Henrissat B."/>
            <person name="Drula E."/>
            <person name="Hughes K.W."/>
            <person name="Mata J.L."/>
            <person name="Ishikawa N.K."/>
            <person name="Vargas-Isla R."/>
            <person name="Ushijima S."/>
            <person name="Smith C.A."/>
            <person name="Ahrendt S."/>
            <person name="Andreopoulos W."/>
            <person name="He G."/>
            <person name="Labutti K."/>
            <person name="Lipzen A."/>
            <person name="Ng V."/>
            <person name="Sandor L."/>
            <person name="Barry K."/>
            <person name="Martinez A.T."/>
            <person name="Xiao Y."/>
            <person name="Gibbons J.G."/>
            <person name="Terashima K."/>
            <person name="Hibbett D.S."/>
            <person name="Grigoriev I.V."/>
        </authorList>
    </citation>
    <scope>NUCLEOTIDE SEQUENCE</scope>
    <source>
        <strain evidence="2">TFB10827</strain>
    </source>
</reference>
<organism evidence="2 3">
    <name type="scientific">Lentinula boryana</name>
    <dbReference type="NCBI Taxonomy" id="40481"/>
    <lineage>
        <taxon>Eukaryota</taxon>
        <taxon>Fungi</taxon>
        <taxon>Dikarya</taxon>
        <taxon>Basidiomycota</taxon>
        <taxon>Agaricomycotina</taxon>
        <taxon>Agaricomycetes</taxon>
        <taxon>Agaricomycetidae</taxon>
        <taxon>Agaricales</taxon>
        <taxon>Marasmiineae</taxon>
        <taxon>Omphalotaceae</taxon>
        <taxon>Lentinula</taxon>
    </lineage>
</organism>
<evidence type="ECO:0008006" key="4">
    <source>
        <dbReference type="Google" id="ProtNLM"/>
    </source>
</evidence>
<sequence>MIGPHGSRFCDFMSLSFTHSVPLLLHSLQYCFAASNEQWKLTEISHQCLHLLEGRELRGILGAIRDVLRSKAQAKLQEANEMKLYVGRLVKYVFEGGGRVK</sequence>
<feature type="chain" id="PRO_5046340243" description="ARM repeat-containing protein" evidence="1">
    <location>
        <begin position="34"/>
        <end position="101"/>
    </location>
</feature>
<evidence type="ECO:0000313" key="2">
    <source>
        <dbReference type="EMBL" id="KAJ3991654.1"/>
    </source>
</evidence>
<comment type="caution">
    <text evidence="2">The sequence shown here is derived from an EMBL/GenBank/DDBJ whole genome shotgun (WGS) entry which is preliminary data.</text>
</comment>
<protein>
    <recommendedName>
        <fullName evidence="4">ARM repeat-containing protein</fullName>
    </recommendedName>
</protein>
<evidence type="ECO:0000313" key="3">
    <source>
        <dbReference type="Proteomes" id="UP001163828"/>
    </source>
</evidence>
<accession>A0ABQ8PZH9</accession>
<dbReference type="EMBL" id="MU790979">
    <property type="protein sequence ID" value="KAJ3991654.1"/>
    <property type="molecule type" value="Genomic_DNA"/>
</dbReference>
<dbReference type="Proteomes" id="UP001163828">
    <property type="component" value="Unassembled WGS sequence"/>
</dbReference>
<proteinExistence type="predicted"/>
<keyword evidence="1" id="KW-0732">Signal</keyword>
<gene>
    <name evidence="2" type="ORF">F5050DRAFT_1114450</name>
</gene>
<evidence type="ECO:0000256" key="1">
    <source>
        <dbReference type="SAM" id="SignalP"/>
    </source>
</evidence>
<keyword evidence="3" id="KW-1185">Reference proteome</keyword>
<feature type="signal peptide" evidence="1">
    <location>
        <begin position="1"/>
        <end position="33"/>
    </location>
</feature>
<name>A0ABQ8PZH9_9AGAR</name>